<feature type="domain" description="Reverse transcriptase" evidence="1">
    <location>
        <begin position="1"/>
        <end position="93"/>
    </location>
</feature>
<name>A0A6J3LD89_9HYME</name>
<evidence type="ECO:0000313" key="3">
    <source>
        <dbReference type="RefSeq" id="XP_033361889.1"/>
    </source>
</evidence>
<dbReference type="RefSeq" id="XP_033361889.1">
    <property type="nucleotide sequence ID" value="XM_033505998.1"/>
</dbReference>
<protein>
    <submittedName>
        <fullName evidence="3">Uncharacterized protein LOC117240123</fullName>
    </submittedName>
</protein>
<dbReference type="PROSITE" id="PS50878">
    <property type="entry name" value="RT_POL"/>
    <property type="match status" value="1"/>
</dbReference>
<accession>A0A6J3LD89</accession>
<reference evidence="3" key="1">
    <citation type="submission" date="2025-08" db="UniProtKB">
        <authorList>
            <consortium name="RefSeq"/>
        </authorList>
    </citation>
    <scope>IDENTIFICATION</scope>
    <source>
        <tissue evidence="3">Muscle</tissue>
    </source>
</reference>
<dbReference type="InterPro" id="IPR000477">
    <property type="entry name" value="RT_dom"/>
</dbReference>
<sequence>MPPNSTLTCYADDTLVLVWGTAWGRTVRLAELAVACVVAEIKELGLRVSGEKSEAMWFCRKADHEIPPAGYRLRLEGAEIRVGTSTKYLGLTLNNHWTFSAHFERLAPSVEATANALGRLLPRLGGPDVGVRRLYAGMVRSKLLYGAPIWAEDQMTNRRKLLAIRRLHRTVAIWVVRGFRTISAAAAAMLAGIPPFELQALRCREIYLHTRSVSGGVGPAGADVRVRAQRALLDRWHASLDTRAGAPGIRVLGAVHPNWDVWLDGGGPPLTYRVTQVLTGHGCFGEYLHRIGKEATARCHHCDASVDSAQHTLEYCPAWARPRHDLIAEIGWDLSPPTILEALLMIRSSTKAMEHLWVDVLRLKRFSKALFYYEVTLGVFGDERFLKGDRLARKLILTSVERKPLDLRYVAQQHMKCGES</sequence>
<dbReference type="Proteomes" id="UP000504631">
    <property type="component" value="Unplaced"/>
</dbReference>
<evidence type="ECO:0000259" key="1">
    <source>
        <dbReference type="PROSITE" id="PS50878"/>
    </source>
</evidence>
<dbReference type="KEGG" id="bvk:117240123"/>
<proteinExistence type="predicted"/>
<dbReference type="GeneID" id="117240123"/>
<evidence type="ECO:0000313" key="2">
    <source>
        <dbReference type="Proteomes" id="UP000504631"/>
    </source>
</evidence>
<keyword evidence="2" id="KW-1185">Reference proteome</keyword>
<gene>
    <name evidence="3" type="primary">LOC117240123</name>
</gene>
<organism evidence="2 3">
    <name type="scientific">Bombus vosnesenskii</name>
    <dbReference type="NCBI Taxonomy" id="207650"/>
    <lineage>
        <taxon>Eukaryota</taxon>
        <taxon>Metazoa</taxon>
        <taxon>Ecdysozoa</taxon>
        <taxon>Arthropoda</taxon>
        <taxon>Hexapoda</taxon>
        <taxon>Insecta</taxon>
        <taxon>Pterygota</taxon>
        <taxon>Neoptera</taxon>
        <taxon>Endopterygota</taxon>
        <taxon>Hymenoptera</taxon>
        <taxon>Apocrita</taxon>
        <taxon>Aculeata</taxon>
        <taxon>Apoidea</taxon>
        <taxon>Anthophila</taxon>
        <taxon>Apidae</taxon>
        <taxon>Bombus</taxon>
        <taxon>Pyrobombus</taxon>
    </lineage>
</organism>
<dbReference type="AlphaFoldDB" id="A0A6J3LD89"/>